<proteinExistence type="predicted"/>
<evidence type="ECO:0000313" key="1">
    <source>
        <dbReference type="EMBL" id="PZM94946.1"/>
    </source>
</evidence>
<name>A0A2W4LH44_9PSEU</name>
<comment type="caution">
    <text evidence="1">The sequence shown here is derived from an EMBL/GenBank/DDBJ whole genome shotgun (WGS) entry which is preliminary data.</text>
</comment>
<dbReference type="AlphaFoldDB" id="A0A2W4LH44"/>
<accession>A0A2W4LH44</accession>
<gene>
    <name evidence="1" type="ORF">DIU77_13195</name>
</gene>
<dbReference type="EMBL" id="QGUI01000527">
    <property type="protein sequence ID" value="PZM94946.1"/>
    <property type="molecule type" value="Genomic_DNA"/>
</dbReference>
<protein>
    <submittedName>
        <fullName evidence="1">Uncharacterized protein</fullName>
    </submittedName>
</protein>
<organism evidence="1">
    <name type="scientific">Thermocrispum agreste</name>
    <dbReference type="NCBI Taxonomy" id="37925"/>
    <lineage>
        <taxon>Bacteria</taxon>
        <taxon>Bacillati</taxon>
        <taxon>Actinomycetota</taxon>
        <taxon>Actinomycetes</taxon>
        <taxon>Pseudonocardiales</taxon>
        <taxon>Pseudonocardiaceae</taxon>
        <taxon>Thermocrispum</taxon>
    </lineage>
</organism>
<sequence>MPVTANLNKYLDKEYQDRSLAELVDAPVAALAGVSERAAQHLKEALGITTIGELGRSQYFRTARAIADLADNAG</sequence>
<reference evidence="1" key="1">
    <citation type="submission" date="2018-05" db="EMBL/GenBank/DDBJ databases">
        <authorList>
            <person name="Lanie J.A."/>
            <person name="Ng W.-L."/>
            <person name="Kazmierczak K.M."/>
            <person name="Andrzejewski T.M."/>
            <person name="Davidsen T.M."/>
            <person name="Wayne K.J."/>
            <person name="Tettelin H."/>
            <person name="Glass J.I."/>
            <person name="Rusch D."/>
            <person name="Podicherti R."/>
            <person name="Tsui H.-C.T."/>
            <person name="Winkler M.E."/>
        </authorList>
    </citation>
    <scope>NUCLEOTIDE SEQUENCE</scope>
    <source>
        <strain evidence="1">ZC4RG45</strain>
    </source>
</reference>